<dbReference type="Pfam" id="PF03992">
    <property type="entry name" value="ABM"/>
    <property type="match status" value="1"/>
</dbReference>
<keyword evidence="2" id="KW-0560">Oxidoreductase</keyword>
<keyword evidence="3" id="KW-1185">Reference proteome</keyword>
<dbReference type="Proteomes" id="UP000315235">
    <property type="component" value="Unassembled WGS sequence"/>
</dbReference>
<dbReference type="GO" id="GO:0004497">
    <property type="term" value="F:monooxygenase activity"/>
    <property type="evidence" value="ECO:0007669"/>
    <property type="project" value="UniProtKB-KW"/>
</dbReference>
<protein>
    <submittedName>
        <fullName evidence="2">Antibiotic biosynthesis monooxygenase</fullName>
    </submittedName>
</protein>
<sequence>MTIEQHLSCRARPGHEVATGTLLRRLAQVTRRAPGCLGCHLQAPSEATGAWRLTGLWISPEALWAASERPSPWLDELLREHCMTLRASTATLSRDARPAA</sequence>
<dbReference type="SUPFAM" id="SSF54909">
    <property type="entry name" value="Dimeric alpha+beta barrel"/>
    <property type="match status" value="1"/>
</dbReference>
<dbReference type="EMBL" id="VJOY01000011">
    <property type="protein sequence ID" value="TRX73835.1"/>
    <property type="molecule type" value="Genomic_DNA"/>
</dbReference>
<feature type="domain" description="ABM" evidence="1">
    <location>
        <begin position="8"/>
        <end position="65"/>
    </location>
</feature>
<evidence type="ECO:0000313" key="2">
    <source>
        <dbReference type="EMBL" id="TRX73835.1"/>
    </source>
</evidence>
<gene>
    <name evidence="2" type="ORF">FM069_15595</name>
</gene>
<dbReference type="InterPro" id="IPR011008">
    <property type="entry name" value="Dimeric_a/b-barrel"/>
</dbReference>
<dbReference type="Gene3D" id="3.30.70.100">
    <property type="match status" value="1"/>
</dbReference>
<dbReference type="AlphaFoldDB" id="A0A553GWK0"/>
<reference evidence="2 3" key="1">
    <citation type="submission" date="2019-07" db="EMBL/GenBank/DDBJ databases">
        <title>Pseudomonas mangiferae sp. nov., isolated from bark of mango tree in Thailand.</title>
        <authorList>
            <person name="Srisuk N."/>
            <person name="Anurat P."/>
        </authorList>
    </citation>
    <scope>NUCLEOTIDE SEQUENCE [LARGE SCALE GENOMIC DNA]</scope>
    <source>
        <strain evidence="2 3">DMKU_BBB3-04</strain>
    </source>
</reference>
<name>A0A553GWK0_9PSED</name>
<evidence type="ECO:0000259" key="1">
    <source>
        <dbReference type="Pfam" id="PF03992"/>
    </source>
</evidence>
<proteinExistence type="predicted"/>
<organism evidence="2 3">
    <name type="scientific">Pseudomonas mangiferae</name>
    <dbReference type="NCBI Taxonomy" id="2593654"/>
    <lineage>
        <taxon>Bacteria</taxon>
        <taxon>Pseudomonadati</taxon>
        <taxon>Pseudomonadota</taxon>
        <taxon>Gammaproteobacteria</taxon>
        <taxon>Pseudomonadales</taxon>
        <taxon>Pseudomonadaceae</taxon>
        <taxon>Pseudomonas</taxon>
    </lineage>
</organism>
<comment type="caution">
    <text evidence="2">The sequence shown here is derived from an EMBL/GenBank/DDBJ whole genome shotgun (WGS) entry which is preliminary data.</text>
</comment>
<keyword evidence="2" id="KW-0503">Monooxygenase</keyword>
<dbReference type="OrthoDB" id="6883197at2"/>
<evidence type="ECO:0000313" key="3">
    <source>
        <dbReference type="Proteomes" id="UP000315235"/>
    </source>
</evidence>
<dbReference type="RefSeq" id="WP_143489294.1">
    <property type="nucleotide sequence ID" value="NZ_VJOY01000011.1"/>
</dbReference>
<accession>A0A553GWK0</accession>
<dbReference type="InterPro" id="IPR007138">
    <property type="entry name" value="ABM_dom"/>
</dbReference>